<evidence type="ECO:0000256" key="1">
    <source>
        <dbReference type="SAM" id="MobiDB-lite"/>
    </source>
</evidence>
<comment type="caution">
    <text evidence="3">The sequence shown here is derived from an EMBL/GenBank/DDBJ whole genome shotgun (WGS) entry which is preliminary data.</text>
</comment>
<gene>
    <name evidence="4" type="ORF">TWF679_002500</name>
    <name evidence="3" type="ORF">TWF788_004392</name>
</gene>
<feature type="chain" id="PRO_5036200953" evidence="2">
    <location>
        <begin position="24"/>
        <end position="350"/>
    </location>
</feature>
<feature type="region of interest" description="Disordered" evidence="1">
    <location>
        <begin position="269"/>
        <end position="350"/>
    </location>
</feature>
<keyword evidence="2" id="KW-0732">Signal</keyword>
<organism evidence="3 5">
    <name type="scientific">Orbilia oligospora</name>
    <name type="common">Nematode-trapping fungus</name>
    <name type="synonym">Arthrobotrys oligospora</name>
    <dbReference type="NCBI Taxonomy" id="2813651"/>
    <lineage>
        <taxon>Eukaryota</taxon>
        <taxon>Fungi</taxon>
        <taxon>Dikarya</taxon>
        <taxon>Ascomycota</taxon>
        <taxon>Pezizomycotina</taxon>
        <taxon>Orbiliomycetes</taxon>
        <taxon>Orbiliales</taxon>
        <taxon>Orbiliaceae</taxon>
        <taxon>Orbilia</taxon>
    </lineage>
</organism>
<dbReference type="AlphaFoldDB" id="A0A7C8PZJ3"/>
<evidence type="ECO:0000313" key="3">
    <source>
        <dbReference type="EMBL" id="KAF3185571.1"/>
    </source>
</evidence>
<accession>A0A7C8PZJ3</accession>
<sequence>MSPYKKFVSLTFLVTTIIANASAAIAPPDASSNRTSSLDLKISTPRALDPTSLPIAPEKNTPFAVKPTGKILEAETATLSDTISPAKRTDGPINPNIFYSTHLFIQCATVEELGVMDDDPLNYQTFIYPPQRRPRIYTGDDGTVLLHEHSASRRSLRNFWLRKCRDCLCDPASHRVIRKPYYEVPNSQGVYAPPRTACTNIETPPKCENWFNCRCVVEISLQQPPRFREVTAEDYQDALDNIPDHVKNLDPNYVWRPSPGWAMTWNKNEGGGSRGGQAHHRELAPGTKEPYYLEGPDDDDTGMYGLPGRYYPGGELTSPFGKSLPAKRDNLKKRDEDKKEEDKKTDEVRF</sequence>
<proteinExistence type="predicted"/>
<dbReference type="Proteomes" id="UP000479691">
    <property type="component" value="Unassembled WGS sequence"/>
</dbReference>
<feature type="signal peptide" evidence="2">
    <location>
        <begin position="1"/>
        <end position="23"/>
    </location>
</feature>
<evidence type="ECO:0000313" key="5">
    <source>
        <dbReference type="Proteomes" id="UP000479691"/>
    </source>
</evidence>
<evidence type="ECO:0000313" key="4">
    <source>
        <dbReference type="EMBL" id="KAF3197944.1"/>
    </source>
</evidence>
<dbReference type="EMBL" id="WIWT01000144">
    <property type="protein sequence ID" value="KAF3197944.1"/>
    <property type="molecule type" value="Genomic_DNA"/>
</dbReference>
<dbReference type="Proteomes" id="UP000614610">
    <property type="component" value="Unassembled WGS sequence"/>
</dbReference>
<dbReference type="EMBL" id="JAABOE010000020">
    <property type="protein sequence ID" value="KAF3185571.1"/>
    <property type="molecule type" value="Genomic_DNA"/>
</dbReference>
<feature type="compositionally biased region" description="Basic and acidic residues" evidence="1">
    <location>
        <begin position="326"/>
        <end position="350"/>
    </location>
</feature>
<reference evidence="3 5" key="1">
    <citation type="submission" date="2019-06" db="EMBL/GenBank/DDBJ databases">
        <authorList>
            <person name="Palmer J.M."/>
        </authorList>
    </citation>
    <scope>NUCLEOTIDE SEQUENCE [LARGE SCALE GENOMIC DNA]</scope>
    <source>
        <strain evidence="4">TWF679</strain>
        <strain evidence="3 5">TWF788</strain>
    </source>
</reference>
<evidence type="ECO:0000256" key="2">
    <source>
        <dbReference type="SAM" id="SignalP"/>
    </source>
</evidence>
<protein>
    <submittedName>
        <fullName evidence="3">Uncharacterized protein</fullName>
    </submittedName>
</protein>
<dbReference type="OrthoDB" id="5381823at2759"/>
<name>A0A7C8PZJ3_ORBOL</name>